<evidence type="ECO:0000256" key="1">
    <source>
        <dbReference type="ARBA" id="ARBA00004651"/>
    </source>
</evidence>
<keyword evidence="5 6" id="KW-0472">Membrane</keyword>
<dbReference type="Proteomes" id="UP000186868">
    <property type="component" value="Unassembled WGS sequence"/>
</dbReference>
<keyword evidence="2" id="KW-1003">Cell membrane</keyword>
<gene>
    <name evidence="7" type="ORF">NIES593_10340</name>
</gene>
<sequence>MKIGEYHWFKRRIPGLSVMDRYIIGELLLPFLFGMGLFTSLGISIGTLFDLVRRVTESGLPFNIAIQILLLKIPAFVVLAFPMATLLAALMAYSRLASDSELIALRSLGLSVYRLVIPALALSLAIAGLTFFVSDVVTPAANYQATVTLKTALNDKQPAFRDRNMIFPEYKKIELPNGNRRNVLSRLFYAEEFDGEQMRGLTILDRSQEGINQIVTARSATWNFNENIWDFFNGTIYVIAPDGSYRNIVRFKHHKLAFPRAPLDLTQKRDHEEMSLAQAREYLEIVKLSGNEEKVRKLEIRIQEKLAIPFACVAFGLVGAALGLRPQNASRATSFGICIGLIFGYYMLLVLTRSIGTKGLVSPFMAAWLPNFLGLAAGGFLLFRSSK</sequence>
<dbReference type="OrthoDB" id="9780716at2"/>
<dbReference type="PANTHER" id="PTHR33529">
    <property type="entry name" value="SLR0882 PROTEIN-RELATED"/>
    <property type="match status" value="1"/>
</dbReference>
<comment type="subcellular location">
    <subcellularLocation>
        <location evidence="1">Cell membrane</location>
        <topology evidence="1">Multi-pass membrane protein</topology>
    </subcellularLocation>
</comment>
<proteinExistence type="predicted"/>
<evidence type="ECO:0000256" key="2">
    <source>
        <dbReference type="ARBA" id="ARBA00022475"/>
    </source>
</evidence>
<feature type="transmembrane region" description="Helical" evidence="6">
    <location>
        <begin position="112"/>
        <end position="133"/>
    </location>
</feature>
<evidence type="ECO:0000313" key="8">
    <source>
        <dbReference type="Proteomes" id="UP000186868"/>
    </source>
</evidence>
<organism evidence="7 8">
    <name type="scientific">Hydrococcus rivularis NIES-593</name>
    <dbReference type="NCBI Taxonomy" id="1921803"/>
    <lineage>
        <taxon>Bacteria</taxon>
        <taxon>Bacillati</taxon>
        <taxon>Cyanobacteriota</taxon>
        <taxon>Cyanophyceae</taxon>
        <taxon>Pleurocapsales</taxon>
        <taxon>Hydrococcaceae</taxon>
        <taxon>Hydrococcus</taxon>
    </lineage>
</organism>
<dbReference type="AlphaFoldDB" id="A0A1U7HI14"/>
<comment type="caution">
    <text evidence="7">The sequence shown here is derived from an EMBL/GenBank/DDBJ whole genome shotgun (WGS) entry which is preliminary data.</text>
</comment>
<keyword evidence="3 6" id="KW-0812">Transmembrane</keyword>
<reference evidence="7 8" key="1">
    <citation type="submission" date="2016-11" db="EMBL/GenBank/DDBJ databases">
        <title>Draft Genome Sequences of Nine Cyanobacterial Strains from Diverse Habitats.</title>
        <authorList>
            <person name="Zhu T."/>
            <person name="Hou S."/>
            <person name="Lu X."/>
            <person name="Hess W.R."/>
        </authorList>
    </citation>
    <scope>NUCLEOTIDE SEQUENCE [LARGE SCALE GENOMIC DNA]</scope>
    <source>
        <strain evidence="7 8">NIES-593</strain>
    </source>
</reference>
<evidence type="ECO:0000313" key="7">
    <source>
        <dbReference type="EMBL" id="OKH23232.1"/>
    </source>
</evidence>
<dbReference type="GO" id="GO:0043190">
    <property type="term" value="C:ATP-binding cassette (ABC) transporter complex"/>
    <property type="evidence" value="ECO:0007669"/>
    <property type="project" value="TreeGrafter"/>
</dbReference>
<dbReference type="Pfam" id="PF03739">
    <property type="entry name" value="LptF_LptG"/>
    <property type="match status" value="1"/>
</dbReference>
<feature type="transmembrane region" description="Helical" evidence="6">
    <location>
        <begin position="332"/>
        <end position="352"/>
    </location>
</feature>
<evidence type="ECO:0000256" key="3">
    <source>
        <dbReference type="ARBA" id="ARBA00022692"/>
    </source>
</evidence>
<feature type="transmembrane region" description="Helical" evidence="6">
    <location>
        <begin position="306"/>
        <end position="326"/>
    </location>
</feature>
<dbReference type="RefSeq" id="WP_073599512.1">
    <property type="nucleotide sequence ID" value="NZ_MRCB01000010.1"/>
</dbReference>
<evidence type="ECO:0000256" key="4">
    <source>
        <dbReference type="ARBA" id="ARBA00022989"/>
    </source>
</evidence>
<accession>A0A1U7HI14</accession>
<feature type="transmembrane region" description="Helical" evidence="6">
    <location>
        <begin position="69"/>
        <end position="92"/>
    </location>
</feature>
<dbReference type="STRING" id="1921803.NIES593_10340"/>
<name>A0A1U7HI14_9CYAN</name>
<evidence type="ECO:0000256" key="5">
    <source>
        <dbReference type="ARBA" id="ARBA00023136"/>
    </source>
</evidence>
<dbReference type="PANTHER" id="PTHR33529:SF6">
    <property type="entry name" value="YJGP_YJGQ FAMILY PERMEASE"/>
    <property type="match status" value="1"/>
</dbReference>
<protein>
    <submittedName>
        <fullName evidence="7">Permease</fullName>
    </submittedName>
</protein>
<dbReference type="InterPro" id="IPR005495">
    <property type="entry name" value="LptG/LptF_permease"/>
</dbReference>
<dbReference type="EMBL" id="MRCB01000010">
    <property type="protein sequence ID" value="OKH23232.1"/>
    <property type="molecule type" value="Genomic_DNA"/>
</dbReference>
<feature type="transmembrane region" description="Helical" evidence="6">
    <location>
        <begin position="364"/>
        <end position="383"/>
    </location>
</feature>
<dbReference type="GO" id="GO:0015920">
    <property type="term" value="P:lipopolysaccharide transport"/>
    <property type="evidence" value="ECO:0007669"/>
    <property type="project" value="TreeGrafter"/>
</dbReference>
<keyword evidence="8" id="KW-1185">Reference proteome</keyword>
<keyword evidence="4 6" id="KW-1133">Transmembrane helix</keyword>
<feature type="transmembrane region" description="Helical" evidence="6">
    <location>
        <begin position="27"/>
        <end position="49"/>
    </location>
</feature>
<evidence type="ECO:0000256" key="6">
    <source>
        <dbReference type="SAM" id="Phobius"/>
    </source>
</evidence>